<dbReference type="OrthoDB" id="191364at2759"/>
<proteinExistence type="inferred from homology"/>
<gene>
    <name evidence="6" type="primary">MET2_2</name>
    <name evidence="6" type="ORF">BGZ80_009669</name>
</gene>
<dbReference type="EMBL" id="JAAAID010000060">
    <property type="protein sequence ID" value="KAG0023357.1"/>
    <property type="molecule type" value="Genomic_DNA"/>
</dbReference>
<dbReference type="GO" id="GO:0004414">
    <property type="term" value="F:homoserine O-acetyltransferase activity"/>
    <property type="evidence" value="ECO:0007669"/>
    <property type="project" value="TreeGrafter"/>
</dbReference>
<feature type="domain" description="AB hydrolase-1" evidence="5">
    <location>
        <begin position="88"/>
        <end position="249"/>
    </location>
</feature>
<evidence type="ECO:0000256" key="1">
    <source>
        <dbReference type="ARBA" id="ARBA00006886"/>
    </source>
</evidence>
<keyword evidence="2" id="KW-0808">Transferase</keyword>
<feature type="active site" description="Nucleophile" evidence="3">
    <location>
        <position position="158"/>
    </location>
</feature>
<name>A0A9P6N3C8_9FUNG</name>
<keyword evidence="7" id="KW-1185">Reference proteome</keyword>
<dbReference type="Gene3D" id="3.40.50.1820">
    <property type="entry name" value="alpha/beta hydrolase"/>
    <property type="match status" value="1"/>
</dbReference>
<dbReference type="HAMAP" id="MF_00296">
    <property type="entry name" value="MetX_acyltransf"/>
    <property type="match status" value="1"/>
</dbReference>
<reference evidence="6" key="1">
    <citation type="journal article" date="2020" name="Fungal Divers.">
        <title>Resolving the Mortierellaceae phylogeny through synthesis of multi-gene phylogenetics and phylogenomics.</title>
        <authorList>
            <person name="Vandepol N."/>
            <person name="Liber J."/>
            <person name="Desiro A."/>
            <person name="Na H."/>
            <person name="Kennedy M."/>
            <person name="Barry K."/>
            <person name="Grigoriev I.V."/>
            <person name="Miller A.N."/>
            <person name="O'Donnell K."/>
            <person name="Stajich J.E."/>
            <person name="Bonito G."/>
        </authorList>
    </citation>
    <scope>NUCLEOTIDE SEQUENCE</scope>
    <source>
        <strain evidence="6">NRRL 2769</strain>
    </source>
</reference>
<sequence length="477" mass="53415">MPFERRTTQPENPFSRLSPGQTIVIVPEFKLDSGYTIRDVPVAYKTWGVLNEAGDNCMLICHPLTRSVDVEDWWANLMGICGLEGKGKAIDESKFYIVCLNVMGSPYGSASPLTMNPETGTRYGPEFPQATIRDDCRLHKIVLDDLGVKSVAICIGGSMAGMHVYEWAFYGKDYIKLLVPISAPAKSSAWSMSWTESQRQSIFADPKYLDGYYSLDAQPTQGMIAARMTAMLTYRTRASYERRFGREIMDSDNSSQQEKPSIPHSEVHRLAHNAGHRHMKPYPLSFPSTNSSAASLQTPDQSHSSKESVASTNGSSSPSTPDSSSQQETKIAAYQPPMYSAHSYLRYQADKFNERFDANCYIALSRKMDGHDVLYGRGNYEDVVRSIQQPTLVLGIESDVLYPFYEIKALSELLPNAELICVKSEEGHDGLLLEYEQVNDAIVAFMQKHEHIREILRQKGVPIPERNGPRGAMFASW</sequence>
<dbReference type="PANTHER" id="PTHR32268">
    <property type="entry name" value="HOMOSERINE O-ACETYLTRANSFERASE"/>
    <property type="match status" value="1"/>
</dbReference>
<evidence type="ECO:0000313" key="6">
    <source>
        <dbReference type="EMBL" id="KAG0023357.1"/>
    </source>
</evidence>
<feature type="region of interest" description="Disordered" evidence="4">
    <location>
        <begin position="277"/>
        <end position="329"/>
    </location>
</feature>
<accession>A0A9P6N3C8</accession>
<evidence type="ECO:0000256" key="2">
    <source>
        <dbReference type="ARBA" id="ARBA00022679"/>
    </source>
</evidence>
<dbReference type="Pfam" id="PF00561">
    <property type="entry name" value="Abhydrolase_1"/>
    <property type="match status" value="1"/>
</dbReference>
<dbReference type="AlphaFoldDB" id="A0A9P6N3C8"/>
<dbReference type="InterPro" id="IPR029058">
    <property type="entry name" value="AB_hydrolase_fold"/>
</dbReference>
<feature type="active site" evidence="3">
    <location>
        <position position="428"/>
    </location>
</feature>
<dbReference type="SUPFAM" id="SSF53474">
    <property type="entry name" value="alpha/beta-Hydrolases"/>
    <property type="match status" value="1"/>
</dbReference>
<evidence type="ECO:0000259" key="5">
    <source>
        <dbReference type="Pfam" id="PF00561"/>
    </source>
</evidence>
<evidence type="ECO:0000313" key="7">
    <source>
        <dbReference type="Proteomes" id="UP000703661"/>
    </source>
</evidence>
<dbReference type="Proteomes" id="UP000703661">
    <property type="component" value="Unassembled WGS sequence"/>
</dbReference>
<dbReference type="GO" id="GO:0009092">
    <property type="term" value="P:homoserine metabolic process"/>
    <property type="evidence" value="ECO:0007669"/>
    <property type="project" value="TreeGrafter"/>
</dbReference>
<dbReference type="InterPro" id="IPR000073">
    <property type="entry name" value="AB_hydrolase_1"/>
</dbReference>
<organism evidence="6 7">
    <name type="scientific">Entomortierella chlamydospora</name>
    <dbReference type="NCBI Taxonomy" id="101097"/>
    <lineage>
        <taxon>Eukaryota</taxon>
        <taxon>Fungi</taxon>
        <taxon>Fungi incertae sedis</taxon>
        <taxon>Mucoromycota</taxon>
        <taxon>Mortierellomycotina</taxon>
        <taxon>Mortierellomycetes</taxon>
        <taxon>Mortierellales</taxon>
        <taxon>Mortierellaceae</taxon>
        <taxon>Entomortierella</taxon>
    </lineage>
</organism>
<dbReference type="InterPro" id="IPR008220">
    <property type="entry name" value="HAT_MetX-like"/>
</dbReference>
<comment type="similarity">
    <text evidence="1">Belongs to the AB hydrolase superfamily. MetX family.</text>
</comment>
<dbReference type="PIRSF" id="PIRSF000443">
    <property type="entry name" value="Homoser_Ac_trans"/>
    <property type="match status" value="1"/>
</dbReference>
<evidence type="ECO:0000256" key="4">
    <source>
        <dbReference type="SAM" id="MobiDB-lite"/>
    </source>
</evidence>
<evidence type="ECO:0000256" key="3">
    <source>
        <dbReference type="PIRSR" id="PIRSR000443-1"/>
    </source>
</evidence>
<feature type="active site" evidence="3">
    <location>
        <position position="399"/>
    </location>
</feature>
<feature type="compositionally biased region" description="Polar residues" evidence="4">
    <location>
        <begin position="286"/>
        <end position="302"/>
    </location>
</feature>
<feature type="compositionally biased region" description="Low complexity" evidence="4">
    <location>
        <begin position="308"/>
        <end position="325"/>
    </location>
</feature>
<comment type="caution">
    <text evidence="6">The sequence shown here is derived from an EMBL/GenBank/DDBJ whole genome shotgun (WGS) entry which is preliminary data.</text>
</comment>
<protein>
    <submittedName>
        <fullName evidence="6">Homoserine O- acetyltransferase</fullName>
    </submittedName>
</protein>
<dbReference type="NCBIfam" id="TIGR01392">
    <property type="entry name" value="homoserO_Ac_trn"/>
    <property type="match status" value="1"/>
</dbReference>
<dbReference type="GO" id="GO:0009086">
    <property type="term" value="P:methionine biosynthetic process"/>
    <property type="evidence" value="ECO:0007669"/>
    <property type="project" value="TreeGrafter"/>
</dbReference>
<dbReference type="PANTHER" id="PTHR32268:SF11">
    <property type="entry name" value="HOMOSERINE O-ACETYLTRANSFERASE"/>
    <property type="match status" value="1"/>
</dbReference>